<dbReference type="AlphaFoldDB" id="A0A0F4XI04"/>
<proteinExistence type="predicted"/>
<dbReference type="InterPro" id="IPR004929">
    <property type="entry name" value="I-spanin"/>
</dbReference>
<evidence type="ECO:0000313" key="1">
    <source>
        <dbReference type="EMBL" id="KKA05396.1"/>
    </source>
</evidence>
<gene>
    <name evidence="1" type="ORF">VP02_23170</name>
</gene>
<dbReference type="Proteomes" id="UP000033662">
    <property type="component" value="Unassembled WGS sequence"/>
</dbReference>
<name>A0A0F4XI04_9PSED</name>
<reference evidence="1 2" key="1">
    <citation type="submission" date="2015-03" db="EMBL/GenBank/DDBJ databases">
        <title>Pseudomonas fluorescens 1855-344 Genome sequencing and assembly.</title>
        <authorList>
            <person name="Eng W.W.H."/>
            <person name="Gan H.M."/>
            <person name="Savka M.A."/>
        </authorList>
    </citation>
    <scope>NUCLEOTIDE SEQUENCE [LARGE SCALE GENOMIC DNA]</scope>
    <source>
        <strain evidence="1 2">1855-344</strain>
    </source>
</reference>
<sequence length="171" mass="18846">MNPVIMRFVPVFMLALLLLATGVTWKIQDWRYGKALAEQGRLQAETLRQLTLSAATAQQYETDKHLALEQQLSTSEQTHYRALNDAQRDQDRLRDRLATADVRLSVLLDADDVAAGCAMPATPRAGGVDHGSARARLDPAHAQRIIAITDAGDRGLIALQACQAYIRALDR</sequence>
<dbReference type="GO" id="GO:0044659">
    <property type="term" value="P:viral release from host cell by cytolysis"/>
    <property type="evidence" value="ECO:0007669"/>
    <property type="project" value="InterPro"/>
</dbReference>
<dbReference type="PATRIC" id="fig|132476.4.peg.3315"/>
<organism evidence="1 2">
    <name type="scientific">Pseudomonas kilonensis</name>
    <dbReference type="NCBI Taxonomy" id="132476"/>
    <lineage>
        <taxon>Bacteria</taxon>
        <taxon>Pseudomonadati</taxon>
        <taxon>Pseudomonadota</taxon>
        <taxon>Gammaproteobacteria</taxon>
        <taxon>Pseudomonadales</taxon>
        <taxon>Pseudomonadaceae</taxon>
        <taxon>Pseudomonas</taxon>
    </lineage>
</organism>
<accession>A0A0F4XI04</accession>
<dbReference type="EMBL" id="JZXC01000027">
    <property type="protein sequence ID" value="KKA05396.1"/>
    <property type="molecule type" value="Genomic_DNA"/>
</dbReference>
<comment type="caution">
    <text evidence="1">The sequence shown here is derived from an EMBL/GenBank/DDBJ whole genome shotgun (WGS) entry which is preliminary data.</text>
</comment>
<dbReference type="OrthoDB" id="7033315at2"/>
<protein>
    <submittedName>
        <fullName evidence="1">Lysozyme</fullName>
    </submittedName>
</protein>
<evidence type="ECO:0000313" key="2">
    <source>
        <dbReference type="Proteomes" id="UP000033662"/>
    </source>
</evidence>
<dbReference type="Pfam" id="PF03245">
    <property type="entry name" value="Phage_lysis"/>
    <property type="match status" value="1"/>
</dbReference>